<protein>
    <submittedName>
        <fullName evidence="4">Zinc-binding dehydrogenase</fullName>
    </submittedName>
</protein>
<proteinExistence type="predicted"/>
<dbReference type="GO" id="GO:0016491">
    <property type="term" value="F:oxidoreductase activity"/>
    <property type="evidence" value="ECO:0007669"/>
    <property type="project" value="UniProtKB-KW"/>
</dbReference>
<reference evidence="4" key="1">
    <citation type="submission" date="2020-10" db="EMBL/GenBank/DDBJ databases">
        <authorList>
            <person name="Kadnikov V."/>
            <person name="Beletsky A.V."/>
            <person name="Mardanov A.V."/>
            <person name="Karnachuk O.V."/>
            <person name="Ravin N.V."/>
        </authorList>
    </citation>
    <scope>NUCLEOTIDE SEQUENCE</scope>
    <source>
        <strain evidence="4">Bu02</strain>
    </source>
</reference>
<gene>
    <name evidence="4" type="ORF">IMF26_07300</name>
</gene>
<organism evidence="4">
    <name type="scientific">Candidatus Fermentithermobacillus carboniphilus</name>
    <dbReference type="NCBI Taxonomy" id="3085328"/>
    <lineage>
        <taxon>Bacteria</taxon>
        <taxon>Bacillati</taxon>
        <taxon>Bacillota</taxon>
        <taxon>Candidatus Fermentithermobacillia</taxon>
        <taxon>Candidatus Fermentithermobacillales</taxon>
        <taxon>Candidatus Fermentithermobacillaceae</taxon>
        <taxon>Candidatus Fermentithermobacillus</taxon>
    </lineage>
</organism>
<dbReference type="Pfam" id="PF00107">
    <property type="entry name" value="ADH_zinc_N"/>
    <property type="match status" value="1"/>
</dbReference>
<dbReference type="PANTHER" id="PTHR43401">
    <property type="entry name" value="L-THREONINE 3-DEHYDROGENASE"/>
    <property type="match status" value="1"/>
</dbReference>
<evidence type="ECO:0000259" key="3">
    <source>
        <dbReference type="Pfam" id="PF26370"/>
    </source>
</evidence>
<evidence type="ECO:0000256" key="1">
    <source>
        <dbReference type="ARBA" id="ARBA00023002"/>
    </source>
</evidence>
<dbReference type="Gene3D" id="3.90.180.10">
    <property type="entry name" value="Medium-chain alcohol dehydrogenases, catalytic domain"/>
    <property type="match status" value="1"/>
</dbReference>
<dbReference type="InterPro" id="IPR058932">
    <property type="entry name" value="KDD_N"/>
</dbReference>
<dbReference type="InterPro" id="IPR050129">
    <property type="entry name" value="Zn_alcohol_dh"/>
</dbReference>
<accession>A0AAT9LA04</accession>
<dbReference type="Pfam" id="PF26370">
    <property type="entry name" value="KDD_N"/>
    <property type="match status" value="1"/>
</dbReference>
<dbReference type="PANTHER" id="PTHR43401:SF2">
    <property type="entry name" value="L-THREONINE 3-DEHYDROGENASE"/>
    <property type="match status" value="1"/>
</dbReference>
<reference evidence="4" key="2">
    <citation type="journal article" date="2023" name="Biology">
        <title>Prokaryotic Life Associated with Coal-Fire Gas Vents Revealed by Metagenomics.</title>
        <authorList>
            <person name="Kadnikov V.V."/>
            <person name="Mardanov A.V."/>
            <person name="Beletsky A.V."/>
            <person name="Karnachuk O.V."/>
            <person name="Ravin N.V."/>
        </authorList>
    </citation>
    <scope>NUCLEOTIDE SEQUENCE</scope>
    <source>
        <strain evidence="4">Bu02</strain>
    </source>
</reference>
<feature type="domain" description="L-erythro-3,5-diaminohexanoate dehydrogenase N-terminal" evidence="3">
    <location>
        <begin position="14"/>
        <end position="167"/>
    </location>
</feature>
<name>A0AAT9LA04_9FIRM</name>
<evidence type="ECO:0000259" key="2">
    <source>
        <dbReference type="Pfam" id="PF00107"/>
    </source>
</evidence>
<evidence type="ECO:0000313" key="4">
    <source>
        <dbReference type="EMBL" id="QUL97885.1"/>
    </source>
</evidence>
<dbReference type="KEGG" id="fcz:IMF26_07300"/>
<dbReference type="InterPro" id="IPR036291">
    <property type="entry name" value="NAD(P)-bd_dom_sf"/>
</dbReference>
<feature type="domain" description="Alcohol dehydrogenase-like C-terminal" evidence="2">
    <location>
        <begin position="208"/>
        <end position="302"/>
    </location>
</feature>
<dbReference type="EMBL" id="CP062796">
    <property type="protein sequence ID" value="QUL97885.1"/>
    <property type="molecule type" value="Genomic_DNA"/>
</dbReference>
<dbReference type="SUPFAM" id="SSF51735">
    <property type="entry name" value="NAD(P)-binding Rossmann-fold domains"/>
    <property type="match status" value="1"/>
</dbReference>
<dbReference type="InterPro" id="IPR013149">
    <property type="entry name" value="ADH-like_C"/>
</dbReference>
<dbReference type="AlphaFoldDB" id="A0AAT9LA04"/>
<sequence>MKREYKPGCPYGTHRVLKPQGVLPQAAWRIDNSPEIRDNEILIDVEALNIDAASFKEILSGCNPEMDEAAKEQYVASVVMDIVERRGKMHNPATGSGGMLLGRIREFGPKVYGKEGARVGDRICTLVSLSLTPLKIDKIKKVHLDKDQIDVEGTAVLFETGPFAVIPPDLGEKLSLAVLDVAGAPVQTVRLVKAGDSVLVLGAGGKSGLMCVAVAKEKAGPAGRVIGLAHSDTSRKRLERLGAADVVLSGDARDAIATMEKVTAANGGKKVDITINCVNIPGTEMASILCTKDGGKVYFFSMATSFTAAALGAEGVGADVELIIGNGYARGHAKQALELVRRNARLREIFEGQFQGN</sequence>
<keyword evidence="1" id="KW-0560">Oxidoreductase</keyword>